<feature type="domain" description="EF-hand" evidence="4">
    <location>
        <begin position="99"/>
        <end position="134"/>
    </location>
</feature>
<evidence type="ECO:0000256" key="1">
    <source>
        <dbReference type="ARBA" id="ARBA00022737"/>
    </source>
</evidence>
<dbReference type="OrthoDB" id="429467at2759"/>
<evidence type="ECO:0000256" key="2">
    <source>
        <dbReference type="ARBA" id="ARBA00022837"/>
    </source>
</evidence>
<dbReference type="InterPro" id="IPR018247">
    <property type="entry name" value="EF_Hand_1_Ca_BS"/>
</dbReference>
<dbReference type="EMBL" id="ML978136">
    <property type="protein sequence ID" value="KAF2093749.1"/>
    <property type="molecule type" value="Genomic_DNA"/>
</dbReference>
<dbReference type="PROSITE" id="PS50222">
    <property type="entry name" value="EF_HAND_2"/>
    <property type="match status" value="2"/>
</dbReference>
<dbReference type="InterPro" id="IPR002048">
    <property type="entry name" value="EF_hand_dom"/>
</dbReference>
<protein>
    <submittedName>
        <fullName evidence="5">Calmodulin</fullName>
    </submittedName>
</protein>
<dbReference type="InterPro" id="IPR011992">
    <property type="entry name" value="EF-hand-dom_pair"/>
</dbReference>
<organism evidence="5 6">
    <name type="scientific">Rhizodiscina lignyota</name>
    <dbReference type="NCBI Taxonomy" id="1504668"/>
    <lineage>
        <taxon>Eukaryota</taxon>
        <taxon>Fungi</taxon>
        <taxon>Dikarya</taxon>
        <taxon>Ascomycota</taxon>
        <taxon>Pezizomycotina</taxon>
        <taxon>Dothideomycetes</taxon>
        <taxon>Pleosporomycetidae</taxon>
        <taxon>Aulographales</taxon>
        <taxon>Rhizodiscinaceae</taxon>
        <taxon>Rhizodiscina</taxon>
    </lineage>
</organism>
<dbReference type="AlphaFoldDB" id="A0A9P4I4N6"/>
<evidence type="ECO:0000313" key="5">
    <source>
        <dbReference type="EMBL" id="KAF2093749.1"/>
    </source>
</evidence>
<evidence type="ECO:0000259" key="4">
    <source>
        <dbReference type="PROSITE" id="PS50222"/>
    </source>
</evidence>
<gene>
    <name evidence="5" type="ORF">NA57DRAFT_47617</name>
</gene>
<comment type="caution">
    <text evidence="5">The sequence shown here is derived from an EMBL/GenBank/DDBJ whole genome shotgun (WGS) entry which is preliminary data.</text>
</comment>
<feature type="domain" description="EF-hand" evidence="4">
    <location>
        <begin position="22"/>
        <end position="57"/>
    </location>
</feature>
<dbReference type="SUPFAM" id="SSF47473">
    <property type="entry name" value="EF-hand"/>
    <property type="match status" value="1"/>
</dbReference>
<dbReference type="Proteomes" id="UP000799772">
    <property type="component" value="Unassembled WGS sequence"/>
</dbReference>
<proteinExistence type="predicted"/>
<dbReference type="GO" id="GO:0005509">
    <property type="term" value="F:calcium ion binding"/>
    <property type="evidence" value="ECO:0007669"/>
    <property type="project" value="InterPro"/>
</dbReference>
<name>A0A9P4I4N6_9PEZI</name>
<keyword evidence="2" id="KW-0106">Calcium</keyword>
<sequence>MQNSTSSSKPRTGDPLSRIPPQQLHTMRESFAVLDRSNTGTVTPADVSDMLNQLGLDSAPSSLAAFFPSSTGGITSTSGGGINLATYLNSLASSLAPLSDPTELLAAFSAFDNDDSGQIAIDELRDALVHTAPEPGEERLSEREIDSVVEGFSGRRAFGKSQLAKGGGSGGREEVFRYREFVAAVSGNGGSSEEARV</sequence>
<feature type="region of interest" description="Disordered" evidence="3">
    <location>
        <begin position="1"/>
        <end position="23"/>
    </location>
</feature>
<accession>A0A9P4I4N6</accession>
<dbReference type="Gene3D" id="1.10.238.10">
    <property type="entry name" value="EF-hand"/>
    <property type="match status" value="1"/>
</dbReference>
<keyword evidence="6" id="KW-1185">Reference proteome</keyword>
<feature type="compositionally biased region" description="Polar residues" evidence="3">
    <location>
        <begin position="1"/>
        <end position="10"/>
    </location>
</feature>
<dbReference type="PANTHER" id="PTHR23049">
    <property type="entry name" value="MYOSIN REGULATORY LIGHT CHAIN 2"/>
    <property type="match status" value="1"/>
</dbReference>
<dbReference type="InterPro" id="IPR050403">
    <property type="entry name" value="Myosin_RLC"/>
</dbReference>
<reference evidence="5" key="1">
    <citation type="journal article" date="2020" name="Stud. Mycol.">
        <title>101 Dothideomycetes genomes: a test case for predicting lifestyles and emergence of pathogens.</title>
        <authorList>
            <person name="Haridas S."/>
            <person name="Albert R."/>
            <person name="Binder M."/>
            <person name="Bloem J."/>
            <person name="Labutti K."/>
            <person name="Salamov A."/>
            <person name="Andreopoulos B."/>
            <person name="Baker S."/>
            <person name="Barry K."/>
            <person name="Bills G."/>
            <person name="Bluhm B."/>
            <person name="Cannon C."/>
            <person name="Castanera R."/>
            <person name="Culley D."/>
            <person name="Daum C."/>
            <person name="Ezra D."/>
            <person name="Gonzalez J."/>
            <person name="Henrissat B."/>
            <person name="Kuo A."/>
            <person name="Liang C."/>
            <person name="Lipzen A."/>
            <person name="Lutzoni F."/>
            <person name="Magnuson J."/>
            <person name="Mondo S."/>
            <person name="Nolan M."/>
            <person name="Ohm R."/>
            <person name="Pangilinan J."/>
            <person name="Park H.-J."/>
            <person name="Ramirez L."/>
            <person name="Alfaro M."/>
            <person name="Sun H."/>
            <person name="Tritt A."/>
            <person name="Yoshinaga Y."/>
            <person name="Zwiers L.-H."/>
            <person name="Turgeon B."/>
            <person name="Goodwin S."/>
            <person name="Spatafora J."/>
            <person name="Crous P."/>
            <person name="Grigoriev I."/>
        </authorList>
    </citation>
    <scope>NUCLEOTIDE SEQUENCE</scope>
    <source>
        <strain evidence="5">CBS 133067</strain>
    </source>
</reference>
<dbReference type="PROSITE" id="PS00018">
    <property type="entry name" value="EF_HAND_1"/>
    <property type="match status" value="2"/>
</dbReference>
<keyword evidence="1" id="KW-0677">Repeat</keyword>
<evidence type="ECO:0000256" key="3">
    <source>
        <dbReference type="SAM" id="MobiDB-lite"/>
    </source>
</evidence>
<dbReference type="SMART" id="SM00054">
    <property type="entry name" value="EFh"/>
    <property type="match status" value="2"/>
</dbReference>
<evidence type="ECO:0000313" key="6">
    <source>
        <dbReference type="Proteomes" id="UP000799772"/>
    </source>
</evidence>